<feature type="transmembrane region" description="Helical" evidence="7">
    <location>
        <begin position="264"/>
        <end position="286"/>
    </location>
</feature>
<organism evidence="9 10">
    <name type="scientific">Physcomitrium patens</name>
    <name type="common">Spreading-leaved earth moss</name>
    <name type="synonym">Physcomitrella patens</name>
    <dbReference type="NCBI Taxonomy" id="3218"/>
    <lineage>
        <taxon>Eukaryota</taxon>
        <taxon>Viridiplantae</taxon>
        <taxon>Streptophyta</taxon>
        <taxon>Embryophyta</taxon>
        <taxon>Bryophyta</taxon>
        <taxon>Bryophytina</taxon>
        <taxon>Bryopsida</taxon>
        <taxon>Funariidae</taxon>
        <taxon>Funariales</taxon>
        <taxon>Funariaceae</taxon>
        <taxon>Physcomitrium</taxon>
    </lineage>
</organism>
<dbReference type="CDD" id="cd17480">
    <property type="entry name" value="MFS_SLC40A1_like"/>
    <property type="match status" value="1"/>
</dbReference>
<name>A0A7I4FIB1_PHYPA</name>
<dbReference type="InterPro" id="IPR009716">
    <property type="entry name" value="Ferroportin-1"/>
</dbReference>
<evidence type="ECO:0000313" key="9">
    <source>
        <dbReference type="EnsemblPlants" id="Pp3c25_630V3.9"/>
    </source>
</evidence>
<feature type="transmembrane region" description="Helical" evidence="7">
    <location>
        <begin position="202"/>
        <end position="226"/>
    </location>
</feature>
<evidence type="ECO:0000256" key="8">
    <source>
        <dbReference type="SAM" id="MobiDB-lite"/>
    </source>
</evidence>
<comment type="similarity">
    <text evidence="2 7">Belongs to the ferroportin (FP) (TC 2.A.100) family. SLC40A subfamily.</text>
</comment>
<feature type="transmembrane region" description="Helical" evidence="7">
    <location>
        <begin position="557"/>
        <end position="577"/>
    </location>
</feature>
<dbReference type="GO" id="GO:0016020">
    <property type="term" value="C:membrane"/>
    <property type="evidence" value="ECO:0007669"/>
    <property type="project" value="UniProtKB-SubCell"/>
</dbReference>
<evidence type="ECO:0000256" key="1">
    <source>
        <dbReference type="ARBA" id="ARBA00004141"/>
    </source>
</evidence>
<feature type="transmembrane region" description="Helical" evidence="7">
    <location>
        <begin position="238"/>
        <end position="258"/>
    </location>
</feature>
<reference evidence="9" key="3">
    <citation type="submission" date="2020-12" db="UniProtKB">
        <authorList>
            <consortium name="EnsemblPlants"/>
        </authorList>
    </citation>
    <scope>IDENTIFICATION</scope>
</reference>
<dbReference type="Pfam" id="PF06963">
    <property type="entry name" value="FPN1"/>
    <property type="match status" value="1"/>
</dbReference>
<feature type="transmembrane region" description="Helical" evidence="7">
    <location>
        <begin position="516"/>
        <end position="536"/>
    </location>
</feature>
<protein>
    <recommendedName>
        <fullName evidence="7">Solute carrier family 40 member</fullName>
    </recommendedName>
</protein>
<dbReference type="AlphaFoldDB" id="A0A7I4FIB1"/>
<gene>
    <name evidence="9" type="primary">LOC112277491</name>
</gene>
<dbReference type="InterPro" id="IPR036259">
    <property type="entry name" value="MFS_trans_sf"/>
</dbReference>
<dbReference type="GO" id="GO:0006826">
    <property type="term" value="P:iron ion transport"/>
    <property type="evidence" value="ECO:0000318"/>
    <property type="project" value="GO_Central"/>
</dbReference>
<keyword evidence="6 7" id="KW-0472">Membrane</keyword>
<sequence length="642" mass="68881">MGVNTLLRPTLHTSPRQPKLRLNVAARLRSGAHVGVVIGSQGLKCNSVESLEPGWLHADPKSSFSGRTLLEGAKLATYSTSRNTGLGISKRSVASPSHRCFFQDHGAEVIQTVSDETVLKPIGTNDYETKQGPLPIEDGTVVEVLLPTMQVQSLEEQEKLAATPAHPEGLYALFGSYFASCFVEHTWRFAWPAVIAVMHHTLLPVAVVSFVSQLVIFAAGPWVGALMDSMPRVDAFKCLCVVQTLSMLTSASVTIYALSGAAPMASTATVLFLQPWFLVLVAASAVERLAGLATGVAFERDWVVLLAGANRPIALANANAILRRVELVCEISGPFIFGILLSQFDPKLCVKWAVVVMIVSLPVLLNLVDSTDRLSKGTLQRPKHANPGDKTKGSTADTHHEEAAEGGLQAVMRGWKEYLAQPVLPASLAYVLLYFNAVLAPGGLMTTYLTQQGVNASLVGLFRGLCALMGFAATFLSATMISKFGVLKAGAASLIFQALVLAMAVTVYLSNPIGPQASLVLFLFLTVISRLGYWAYDMVDAQIFQTAIPATQANLVGTTEVSLASLAELVMLGVAIVANDVKYFGGLAALSMASVVGAAWIYWHWLANPTDDQRRLFPHDPHFDDSNKARQLALQKLVPSSL</sequence>
<dbReference type="EMBL" id="ABEU02000025">
    <property type="status" value="NOT_ANNOTATED_CDS"/>
    <property type="molecule type" value="Genomic_DNA"/>
</dbReference>
<accession>A0A7I4FIB1</accession>
<reference evidence="9 10" key="1">
    <citation type="journal article" date="2008" name="Science">
        <title>The Physcomitrella genome reveals evolutionary insights into the conquest of land by plants.</title>
        <authorList>
            <person name="Rensing S."/>
            <person name="Lang D."/>
            <person name="Zimmer A."/>
            <person name="Terry A."/>
            <person name="Salamov A."/>
            <person name="Shapiro H."/>
            <person name="Nishiyama T."/>
            <person name="Perroud P.-F."/>
            <person name="Lindquist E."/>
            <person name="Kamisugi Y."/>
            <person name="Tanahashi T."/>
            <person name="Sakakibara K."/>
            <person name="Fujita T."/>
            <person name="Oishi K."/>
            <person name="Shin-I T."/>
            <person name="Kuroki Y."/>
            <person name="Toyoda A."/>
            <person name="Suzuki Y."/>
            <person name="Hashimoto A."/>
            <person name="Yamaguchi K."/>
            <person name="Sugano A."/>
            <person name="Kohara Y."/>
            <person name="Fujiyama A."/>
            <person name="Anterola A."/>
            <person name="Aoki S."/>
            <person name="Ashton N."/>
            <person name="Barbazuk W.B."/>
            <person name="Barker E."/>
            <person name="Bennetzen J."/>
            <person name="Bezanilla M."/>
            <person name="Blankenship R."/>
            <person name="Cho S.H."/>
            <person name="Dutcher S."/>
            <person name="Estelle M."/>
            <person name="Fawcett J.A."/>
            <person name="Gundlach H."/>
            <person name="Hanada K."/>
            <person name="Heyl A."/>
            <person name="Hicks K.A."/>
            <person name="Hugh J."/>
            <person name="Lohr M."/>
            <person name="Mayer K."/>
            <person name="Melkozernov A."/>
            <person name="Murata T."/>
            <person name="Nelson D."/>
            <person name="Pils B."/>
            <person name="Prigge M."/>
            <person name="Reiss B."/>
            <person name="Renner T."/>
            <person name="Rombauts S."/>
            <person name="Rushton P."/>
            <person name="Sanderfoot A."/>
            <person name="Schween G."/>
            <person name="Shiu S.-H."/>
            <person name="Stueber K."/>
            <person name="Theodoulou F.L."/>
            <person name="Tu H."/>
            <person name="Van de Peer Y."/>
            <person name="Verrier P.J."/>
            <person name="Waters E."/>
            <person name="Wood A."/>
            <person name="Yang L."/>
            <person name="Cove D."/>
            <person name="Cuming A."/>
            <person name="Hasebe M."/>
            <person name="Lucas S."/>
            <person name="Mishler D.B."/>
            <person name="Reski R."/>
            <person name="Grigoriev I."/>
            <person name="Quatrano R.S."/>
            <person name="Boore J.L."/>
        </authorList>
    </citation>
    <scope>NUCLEOTIDE SEQUENCE [LARGE SCALE GENOMIC DNA]</scope>
    <source>
        <strain evidence="9 10">cv. Gransden 2004</strain>
    </source>
</reference>
<dbReference type="SUPFAM" id="SSF103473">
    <property type="entry name" value="MFS general substrate transporter"/>
    <property type="match status" value="1"/>
</dbReference>
<keyword evidence="10" id="KW-1185">Reference proteome</keyword>
<dbReference type="EnsemblPlants" id="Pp3c25_630V3.9">
    <property type="protein sequence ID" value="Pp3c25_630V3.9"/>
    <property type="gene ID" value="Pp3c25_630"/>
</dbReference>
<comment type="caution">
    <text evidence="7">Lacks conserved residue(s) required for the propagation of feature annotation.</text>
</comment>
<feature type="transmembrane region" description="Helical" evidence="7">
    <location>
        <begin position="456"/>
        <end position="478"/>
    </location>
</feature>
<dbReference type="Gramene" id="Pp3c25_630V3.9">
    <property type="protein sequence ID" value="Pp3c25_630V3.9"/>
    <property type="gene ID" value="Pp3c25_630"/>
</dbReference>
<keyword evidence="3 7" id="KW-0813">Transport</keyword>
<dbReference type="FunCoup" id="A0A7I4FIB1">
    <property type="interactions" value="996"/>
</dbReference>
<evidence type="ECO:0000256" key="4">
    <source>
        <dbReference type="ARBA" id="ARBA00022692"/>
    </source>
</evidence>
<dbReference type="PANTHER" id="PTHR11660:SF53">
    <property type="entry name" value="SOLUTE CARRIER FAMILY 40 MEMBER 3, CHLOROPLASTIC"/>
    <property type="match status" value="1"/>
</dbReference>
<proteinExistence type="inferred from homology"/>
<evidence type="ECO:0000256" key="2">
    <source>
        <dbReference type="ARBA" id="ARBA00006279"/>
    </source>
</evidence>
<dbReference type="PANTHER" id="PTHR11660">
    <property type="entry name" value="SOLUTE CARRIER FAMILY 40 MEMBER"/>
    <property type="match status" value="1"/>
</dbReference>
<feature type="region of interest" description="Disordered" evidence="8">
    <location>
        <begin position="378"/>
        <end position="400"/>
    </location>
</feature>
<comment type="function">
    <text evidence="7">May be involved in iron transport and iron homeostasis.</text>
</comment>
<dbReference type="EnsemblPlants" id="Pp3c25_630V3.8">
    <property type="protein sequence ID" value="Pp3c25_630V3.8"/>
    <property type="gene ID" value="Pp3c25_630"/>
</dbReference>
<keyword evidence="7" id="KW-0406">Ion transport</keyword>
<feature type="transmembrane region" description="Helical" evidence="7">
    <location>
        <begin position="490"/>
        <end position="510"/>
    </location>
</feature>
<feature type="transmembrane region" description="Helical" evidence="7">
    <location>
        <begin position="423"/>
        <end position="444"/>
    </location>
</feature>
<evidence type="ECO:0000256" key="7">
    <source>
        <dbReference type="RuleBase" id="RU365065"/>
    </source>
</evidence>
<comment type="subcellular location">
    <subcellularLocation>
        <location evidence="1 7">Membrane</location>
        <topology evidence="1 7">Multi-pass membrane protein</topology>
    </subcellularLocation>
</comment>
<dbReference type="Gramene" id="Pp3c25_630V3.8">
    <property type="protein sequence ID" value="Pp3c25_630V3.8"/>
    <property type="gene ID" value="Pp3c25_630"/>
</dbReference>
<evidence type="ECO:0000256" key="3">
    <source>
        <dbReference type="ARBA" id="ARBA00022448"/>
    </source>
</evidence>
<keyword evidence="4 7" id="KW-0812">Transmembrane</keyword>
<dbReference type="GO" id="GO:0005381">
    <property type="term" value="F:iron ion transmembrane transporter activity"/>
    <property type="evidence" value="ECO:0007669"/>
    <property type="project" value="UniProtKB-UniRule"/>
</dbReference>
<evidence type="ECO:0000313" key="10">
    <source>
        <dbReference type="Proteomes" id="UP000006727"/>
    </source>
</evidence>
<evidence type="ECO:0000256" key="6">
    <source>
        <dbReference type="ARBA" id="ARBA00023136"/>
    </source>
</evidence>
<feature type="compositionally biased region" description="Basic and acidic residues" evidence="8">
    <location>
        <begin position="386"/>
        <end position="400"/>
    </location>
</feature>
<feature type="transmembrane region" description="Helical" evidence="7">
    <location>
        <begin position="583"/>
        <end position="605"/>
    </location>
</feature>
<evidence type="ECO:0000256" key="5">
    <source>
        <dbReference type="ARBA" id="ARBA00022989"/>
    </source>
</evidence>
<dbReference type="Proteomes" id="UP000006727">
    <property type="component" value="Chromosome 25"/>
</dbReference>
<reference evidence="9 10" key="2">
    <citation type="journal article" date="2018" name="Plant J.">
        <title>The Physcomitrella patens chromosome-scale assembly reveals moss genome structure and evolution.</title>
        <authorList>
            <person name="Lang D."/>
            <person name="Ullrich K.K."/>
            <person name="Murat F."/>
            <person name="Fuchs J."/>
            <person name="Jenkins J."/>
            <person name="Haas F.B."/>
            <person name="Piednoel M."/>
            <person name="Gundlach H."/>
            <person name="Van Bel M."/>
            <person name="Meyberg R."/>
            <person name="Vives C."/>
            <person name="Morata J."/>
            <person name="Symeonidi A."/>
            <person name="Hiss M."/>
            <person name="Muchero W."/>
            <person name="Kamisugi Y."/>
            <person name="Saleh O."/>
            <person name="Blanc G."/>
            <person name="Decker E.L."/>
            <person name="van Gessel N."/>
            <person name="Grimwood J."/>
            <person name="Hayes R.D."/>
            <person name="Graham S.W."/>
            <person name="Gunter L.E."/>
            <person name="McDaniel S.F."/>
            <person name="Hoernstein S.N.W."/>
            <person name="Larsson A."/>
            <person name="Li F.W."/>
            <person name="Perroud P.F."/>
            <person name="Phillips J."/>
            <person name="Ranjan P."/>
            <person name="Rokshar D.S."/>
            <person name="Rothfels C.J."/>
            <person name="Schneider L."/>
            <person name="Shu S."/>
            <person name="Stevenson D.W."/>
            <person name="Thummler F."/>
            <person name="Tillich M."/>
            <person name="Villarreal Aguilar J.C."/>
            <person name="Widiez T."/>
            <person name="Wong G.K."/>
            <person name="Wymore A."/>
            <person name="Zhang Y."/>
            <person name="Zimmer A.D."/>
            <person name="Quatrano R.S."/>
            <person name="Mayer K.F.X."/>
            <person name="Goodstein D."/>
            <person name="Casacuberta J.M."/>
            <person name="Vandepoele K."/>
            <person name="Reski R."/>
            <person name="Cuming A.C."/>
            <person name="Tuskan G.A."/>
            <person name="Maumus F."/>
            <person name="Salse J."/>
            <person name="Schmutz J."/>
            <person name="Rensing S.A."/>
        </authorList>
    </citation>
    <scope>NUCLEOTIDE SEQUENCE [LARGE SCALE GENOMIC DNA]</scope>
    <source>
        <strain evidence="9 10">cv. Gransden 2004</strain>
    </source>
</reference>
<keyword evidence="5 7" id="KW-1133">Transmembrane helix</keyword>